<name>A0A0F9JC98_9ZZZZ</name>
<gene>
    <name evidence="1" type="ORF">LCGC14_1473700</name>
</gene>
<reference evidence="1" key="1">
    <citation type="journal article" date="2015" name="Nature">
        <title>Complex archaea that bridge the gap between prokaryotes and eukaryotes.</title>
        <authorList>
            <person name="Spang A."/>
            <person name="Saw J.H."/>
            <person name="Jorgensen S.L."/>
            <person name="Zaremba-Niedzwiedzka K."/>
            <person name="Martijn J."/>
            <person name="Lind A.E."/>
            <person name="van Eijk R."/>
            <person name="Schleper C."/>
            <person name="Guy L."/>
            <person name="Ettema T.J."/>
        </authorList>
    </citation>
    <scope>NUCLEOTIDE SEQUENCE</scope>
</reference>
<accession>A0A0F9JC98</accession>
<sequence length="65" mass="7642">MSYEEPSEWDEICDLCNKWGLHSEEACKASLHTKYTTDSMRFMYRQGYNLAEELTKKNGNTKTKV</sequence>
<comment type="caution">
    <text evidence="1">The sequence shown here is derived from an EMBL/GenBank/DDBJ whole genome shotgun (WGS) entry which is preliminary data.</text>
</comment>
<protein>
    <submittedName>
        <fullName evidence="1">Uncharacterized protein</fullName>
    </submittedName>
</protein>
<organism evidence="1">
    <name type="scientific">marine sediment metagenome</name>
    <dbReference type="NCBI Taxonomy" id="412755"/>
    <lineage>
        <taxon>unclassified sequences</taxon>
        <taxon>metagenomes</taxon>
        <taxon>ecological metagenomes</taxon>
    </lineage>
</organism>
<dbReference type="EMBL" id="LAZR01010393">
    <property type="protein sequence ID" value="KKM67183.1"/>
    <property type="molecule type" value="Genomic_DNA"/>
</dbReference>
<evidence type="ECO:0000313" key="1">
    <source>
        <dbReference type="EMBL" id="KKM67183.1"/>
    </source>
</evidence>
<proteinExistence type="predicted"/>
<dbReference type="AlphaFoldDB" id="A0A0F9JC98"/>